<reference evidence="1" key="1">
    <citation type="submission" date="2023-03" db="EMBL/GenBank/DDBJ databases">
        <title>Massive genome expansion in bonnet fungi (Mycena s.s.) driven by repeated elements and novel gene families across ecological guilds.</title>
        <authorList>
            <consortium name="Lawrence Berkeley National Laboratory"/>
            <person name="Harder C.B."/>
            <person name="Miyauchi S."/>
            <person name="Viragh M."/>
            <person name="Kuo A."/>
            <person name="Thoen E."/>
            <person name="Andreopoulos B."/>
            <person name="Lu D."/>
            <person name="Skrede I."/>
            <person name="Drula E."/>
            <person name="Henrissat B."/>
            <person name="Morin E."/>
            <person name="Kohler A."/>
            <person name="Barry K."/>
            <person name="LaButti K."/>
            <person name="Morin E."/>
            <person name="Salamov A."/>
            <person name="Lipzen A."/>
            <person name="Mereny Z."/>
            <person name="Hegedus B."/>
            <person name="Baldrian P."/>
            <person name="Stursova M."/>
            <person name="Weitz H."/>
            <person name="Taylor A."/>
            <person name="Grigoriev I.V."/>
            <person name="Nagy L.G."/>
            <person name="Martin F."/>
            <person name="Kauserud H."/>
        </authorList>
    </citation>
    <scope>NUCLEOTIDE SEQUENCE</scope>
    <source>
        <strain evidence="1">CBHHK182m</strain>
    </source>
</reference>
<proteinExistence type="predicted"/>
<organism evidence="1 2">
    <name type="scientific">Mycena metata</name>
    <dbReference type="NCBI Taxonomy" id="1033252"/>
    <lineage>
        <taxon>Eukaryota</taxon>
        <taxon>Fungi</taxon>
        <taxon>Dikarya</taxon>
        <taxon>Basidiomycota</taxon>
        <taxon>Agaricomycotina</taxon>
        <taxon>Agaricomycetes</taxon>
        <taxon>Agaricomycetidae</taxon>
        <taxon>Agaricales</taxon>
        <taxon>Marasmiineae</taxon>
        <taxon>Mycenaceae</taxon>
        <taxon>Mycena</taxon>
    </lineage>
</organism>
<sequence length="89" mass="9627">MPSLPRELGREIVEVAVRTNHPDAIVKLKLSLSSRVDKVFYESITIKSSPTNLKPAGFFATTVKSLSLPALDKRILAACAGAQTFAFVP</sequence>
<keyword evidence="2" id="KW-1185">Reference proteome</keyword>
<evidence type="ECO:0000313" key="2">
    <source>
        <dbReference type="Proteomes" id="UP001215598"/>
    </source>
</evidence>
<gene>
    <name evidence="1" type="ORF">B0H16DRAFT_1724677</name>
</gene>
<protein>
    <submittedName>
        <fullName evidence="1">Uncharacterized protein</fullName>
    </submittedName>
</protein>
<dbReference type="Proteomes" id="UP001215598">
    <property type="component" value="Unassembled WGS sequence"/>
</dbReference>
<evidence type="ECO:0000313" key="1">
    <source>
        <dbReference type="EMBL" id="KAJ7750277.1"/>
    </source>
</evidence>
<comment type="caution">
    <text evidence="1">The sequence shown here is derived from an EMBL/GenBank/DDBJ whole genome shotgun (WGS) entry which is preliminary data.</text>
</comment>
<dbReference type="EMBL" id="JARKIB010000066">
    <property type="protein sequence ID" value="KAJ7750277.1"/>
    <property type="molecule type" value="Genomic_DNA"/>
</dbReference>
<name>A0AAD7ITN0_9AGAR</name>
<accession>A0AAD7ITN0</accession>
<dbReference type="AlphaFoldDB" id="A0AAD7ITN0"/>